<dbReference type="Proteomes" id="UP000011864">
    <property type="component" value="Chromosome"/>
</dbReference>
<dbReference type="KEGG" id="gps:C427_1179"/>
<dbReference type="EMBL" id="CP003837">
    <property type="protein sequence ID" value="AGH43288.1"/>
    <property type="molecule type" value="Genomic_DNA"/>
</dbReference>
<protein>
    <submittedName>
        <fullName evidence="1">Uncharacterized protein</fullName>
    </submittedName>
</protein>
<proteinExistence type="predicted"/>
<dbReference type="HOGENOM" id="CLU_3274039_0_0_6"/>
<organism evidence="1 2">
    <name type="scientific">Paraglaciecola psychrophila 170</name>
    <dbReference type="NCBI Taxonomy" id="1129794"/>
    <lineage>
        <taxon>Bacteria</taxon>
        <taxon>Pseudomonadati</taxon>
        <taxon>Pseudomonadota</taxon>
        <taxon>Gammaproteobacteria</taxon>
        <taxon>Alteromonadales</taxon>
        <taxon>Alteromonadaceae</taxon>
        <taxon>Paraglaciecola</taxon>
    </lineage>
</organism>
<sequence length="41" mass="5058">MNDYHRNYHTDIFVVSWFHIAISIFSNKIYEKEITLKIKNK</sequence>
<name>M4RL14_9ALTE</name>
<evidence type="ECO:0000313" key="2">
    <source>
        <dbReference type="Proteomes" id="UP000011864"/>
    </source>
</evidence>
<reference evidence="1 2" key="1">
    <citation type="journal article" date="2013" name="Genome Announc.">
        <title>Complete Genome Sequence of Glaciecola psychrophila Strain 170T.</title>
        <authorList>
            <person name="Yin J."/>
            <person name="Chen J."/>
            <person name="Liu G."/>
            <person name="Yu Y."/>
            <person name="Song L."/>
            <person name="Wang X."/>
            <person name="Qu X."/>
        </authorList>
    </citation>
    <scope>NUCLEOTIDE SEQUENCE [LARGE SCALE GENOMIC DNA]</scope>
    <source>
        <strain evidence="1 2">170</strain>
    </source>
</reference>
<accession>M4RL14</accession>
<keyword evidence="2" id="KW-1185">Reference proteome</keyword>
<evidence type="ECO:0000313" key="1">
    <source>
        <dbReference type="EMBL" id="AGH43288.1"/>
    </source>
</evidence>
<dbReference type="PATRIC" id="fig|1129794.4.peg.1169"/>
<gene>
    <name evidence="1" type="ORF">C427_1179</name>
</gene>
<dbReference type="STRING" id="1129794.C427_1179"/>
<dbReference type="AlphaFoldDB" id="M4RL14"/>